<dbReference type="EMBL" id="BMAT01007103">
    <property type="protein sequence ID" value="GFR57620.1"/>
    <property type="molecule type" value="Genomic_DNA"/>
</dbReference>
<dbReference type="AlphaFoldDB" id="A0AAV4E9X2"/>
<organism evidence="2 3">
    <name type="scientific">Elysia marginata</name>
    <dbReference type="NCBI Taxonomy" id="1093978"/>
    <lineage>
        <taxon>Eukaryota</taxon>
        <taxon>Metazoa</taxon>
        <taxon>Spiralia</taxon>
        <taxon>Lophotrochozoa</taxon>
        <taxon>Mollusca</taxon>
        <taxon>Gastropoda</taxon>
        <taxon>Heterobranchia</taxon>
        <taxon>Euthyneura</taxon>
        <taxon>Panpulmonata</taxon>
        <taxon>Sacoglossa</taxon>
        <taxon>Placobranchoidea</taxon>
        <taxon>Plakobranchidae</taxon>
        <taxon>Elysia</taxon>
    </lineage>
</organism>
<reference evidence="2 3" key="1">
    <citation type="journal article" date="2021" name="Elife">
        <title>Chloroplast acquisition without the gene transfer in kleptoplastic sea slugs, Plakobranchus ocellatus.</title>
        <authorList>
            <person name="Maeda T."/>
            <person name="Takahashi S."/>
            <person name="Yoshida T."/>
            <person name="Shimamura S."/>
            <person name="Takaki Y."/>
            <person name="Nagai Y."/>
            <person name="Toyoda A."/>
            <person name="Suzuki Y."/>
            <person name="Arimoto A."/>
            <person name="Ishii H."/>
            <person name="Satoh N."/>
            <person name="Nishiyama T."/>
            <person name="Hasebe M."/>
            <person name="Maruyama T."/>
            <person name="Minagawa J."/>
            <person name="Obokata J."/>
            <person name="Shigenobu S."/>
        </authorList>
    </citation>
    <scope>NUCLEOTIDE SEQUENCE [LARGE SCALE GENOMIC DNA]</scope>
</reference>
<evidence type="ECO:0000313" key="3">
    <source>
        <dbReference type="Proteomes" id="UP000762676"/>
    </source>
</evidence>
<feature type="region of interest" description="Disordered" evidence="1">
    <location>
        <begin position="114"/>
        <end position="135"/>
    </location>
</feature>
<sequence length="135" mass="14607">MSVMVAAANAPPTWLSECISQTRKIGVFDWTTDFKFQSKFWERHSVLPGTGAAERGHLMKYASCPGAGKRGGGGTIQTRVDSCWRAGSMPITLGNTIAVESGRTIMLHHRDGETCSHSDPGVSLPSQLRSKQENS</sequence>
<comment type="caution">
    <text evidence="2">The sequence shown here is derived from an EMBL/GenBank/DDBJ whole genome shotgun (WGS) entry which is preliminary data.</text>
</comment>
<accession>A0AAV4E9X2</accession>
<dbReference type="Proteomes" id="UP000762676">
    <property type="component" value="Unassembled WGS sequence"/>
</dbReference>
<proteinExistence type="predicted"/>
<evidence type="ECO:0000313" key="2">
    <source>
        <dbReference type="EMBL" id="GFR57620.1"/>
    </source>
</evidence>
<gene>
    <name evidence="2" type="ORF">ElyMa_003460900</name>
</gene>
<protein>
    <submittedName>
        <fullName evidence="2">Uncharacterized protein</fullName>
    </submittedName>
</protein>
<keyword evidence="3" id="KW-1185">Reference proteome</keyword>
<evidence type="ECO:0000256" key="1">
    <source>
        <dbReference type="SAM" id="MobiDB-lite"/>
    </source>
</evidence>
<name>A0AAV4E9X2_9GAST</name>